<accession>A0ABY6H8V8</accession>
<evidence type="ECO:0000256" key="2">
    <source>
        <dbReference type="ARBA" id="ARBA00022448"/>
    </source>
</evidence>
<dbReference type="Pfam" id="PF03830">
    <property type="entry name" value="PTSIIB_sorb"/>
    <property type="match status" value="1"/>
</dbReference>
<sequence length="161" mass="17402">MIRVDDRLIHGQVALLWTKELQIDRIIVANDLAAKNDIQKNALHLAAPTGVKVAVVPVSHAVKMANDPRAKALKILIVVNNVSDLLTLTTGIAEPGKVDIANVGRVQGGLKDKRKLSDTVYLSDADIDKVKQIAAQTDNLVYQPLPSDTATPFLKLLEGDN</sequence>
<protein>
    <submittedName>
        <fullName evidence="9">PTS sugar transporter subunit IIB</fullName>
    </submittedName>
</protein>
<keyword evidence="10" id="KW-1185">Reference proteome</keyword>
<keyword evidence="5" id="KW-0808">Transferase</keyword>
<evidence type="ECO:0000256" key="6">
    <source>
        <dbReference type="ARBA" id="ARBA00022683"/>
    </source>
</evidence>
<evidence type="ECO:0000259" key="8">
    <source>
        <dbReference type="PROSITE" id="PS51101"/>
    </source>
</evidence>
<proteinExistence type="predicted"/>
<keyword evidence="3" id="KW-0963">Cytoplasm</keyword>
<evidence type="ECO:0000256" key="3">
    <source>
        <dbReference type="ARBA" id="ARBA00022490"/>
    </source>
</evidence>
<evidence type="ECO:0000256" key="1">
    <source>
        <dbReference type="ARBA" id="ARBA00004496"/>
    </source>
</evidence>
<keyword evidence="2" id="KW-0813">Transport</keyword>
<dbReference type="PROSITE" id="PS51101">
    <property type="entry name" value="PTS_EIIB_TYPE_4"/>
    <property type="match status" value="1"/>
</dbReference>
<dbReference type="InterPro" id="IPR036667">
    <property type="entry name" value="PTS_IIB_sorbose-sp_sf"/>
</dbReference>
<feature type="domain" description="PTS EIIB type-4" evidence="8">
    <location>
        <begin position="1"/>
        <end position="161"/>
    </location>
</feature>
<dbReference type="EMBL" id="CP107523">
    <property type="protein sequence ID" value="UYN57803.1"/>
    <property type="molecule type" value="Genomic_DNA"/>
</dbReference>
<dbReference type="Proteomes" id="UP001164790">
    <property type="component" value="Chromosome"/>
</dbReference>
<keyword evidence="7" id="KW-0418">Kinase</keyword>
<dbReference type="Gene3D" id="3.40.35.10">
    <property type="entry name" value="Phosphotransferase system, sorbose subfamily IIB component"/>
    <property type="match status" value="1"/>
</dbReference>
<dbReference type="RefSeq" id="WP_238150153.1">
    <property type="nucleotide sequence ID" value="NZ_CP107523.1"/>
</dbReference>
<evidence type="ECO:0000256" key="7">
    <source>
        <dbReference type="ARBA" id="ARBA00022777"/>
    </source>
</evidence>
<evidence type="ECO:0000313" key="10">
    <source>
        <dbReference type="Proteomes" id="UP001164790"/>
    </source>
</evidence>
<evidence type="ECO:0000313" key="9">
    <source>
        <dbReference type="EMBL" id="UYN57803.1"/>
    </source>
</evidence>
<evidence type="ECO:0000256" key="4">
    <source>
        <dbReference type="ARBA" id="ARBA00022597"/>
    </source>
</evidence>
<reference evidence="9" key="1">
    <citation type="submission" date="2022-10" db="EMBL/GenBank/DDBJ databases">
        <title>Comparative genomic analysis and in-vitro probiotic properties of the potential probiotic L. chiayiensis AACE 3.</title>
        <authorList>
            <person name="Kang X."/>
        </authorList>
    </citation>
    <scope>NUCLEOTIDE SEQUENCE</scope>
    <source>
        <strain evidence="9">AACE 3</strain>
    </source>
</reference>
<organism evidence="9 10">
    <name type="scientific">Lacticaseibacillus chiayiensis</name>
    <dbReference type="NCBI Taxonomy" id="2100821"/>
    <lineage>
        <taxon>Bacteria</taxon>
        <taxon>Bacillati</taxon>
        <taxon>Bacillota</taxon>
        <taxon>Bacilli</taxon>
        <taxon>Lactobacillales</taxon>
        <taxon>Lactobacillaceae</taxon>
        <taxon>Lacticaseibacillus</taxon>
    </lineage>
</organism>
<name>A0ABY6H8V8_9LACO</name>
<dbReference type="InterPro" id="IPR004720">
    <property type="entry name" value="PTS_IIB_sorbose-sp"/>
</dbReference>
<keyword evidence="6" id="KW-0598">Phosphotransferase system</keyword>
<evidence type="ECO:0000256" key="5">
    <source>
        <dbReference type="ARBA" id="ARBA00022679"/>
    </source>
</evidence>
<keyword evidence="4 9" id="KW-0762">Sugar transport</keyword>
<gene>
    <name evidence="9" type="ORF">OFW50_02505</name>
</gene>
<dbReference type="SUPFAM" id="SSF52728">
    <property type="entry name" value="PTS IIb component"/>
    <property type="match status" value="1"/>
</dbReference>
<comment type="subcellular location">
    <subcellularLocation>
        <location evidence="1">Cytoplasm</location>
    </subcellularLocation>
</comment>